<dbReference type="EMBL" id="QQXK01000022">
    <property type="protein sequence ID" value="RII41709.1"/>
    <property type="molecule type" value="Genomic_DNA"/>
</dbReference>
<dbReference type="RefSeq" id="WP_119425196.1">
    <property type="nucleotide sequence ID" value="NZ_JBHOFJ010000004.1"/>
</dbReference>
<organism evidence="2 3">
    <name type="scientific">Galactobacter valiniphilus</name>
    <dbReference type="NCBI Taxonomy" id="2676122"/>
    <lineage>
        <taxon>Bacteria</taxon>
        <taxon>Bacillati</taxon>
        <taxon>Actinomycetota</taxon>
        <taxon>Actinomycetes</taxon>
        <taxon>Micrococcales</taxon>
        <taxon>Micrococcaceae</taxon>
        <taxon>Galactobacter</taxon>
    </lineage>
</organism>
<dbReference type="AlphaFoldDB" id="A0A399JBU3"/>
<keyword evidence="1" id="KW-1133">Transmembrane helix</keyword>
<gene>
    <name evidence="2" type="ORF">DWB68_11105</name>
</gene>
<keyword evidence="1" id="KW-0812">Transmembrane</keyword>
<comment type="caution">
    <text evidence="2">The sequence shown here is derived from an EMBL/GenBank/DDBJ whole genome shotgun (WGS) entry which is preliminary data.</text>
</comment>
<dbReference type="Proteomes" id="UP000265419">
    <property type="component" value="Unassembled WGS sequence"/>
</dbReference>
<proteinExistence type="predicted"/>
<dbReference type="Pfam" id="PF20447">
    <property type="entry name" value="DUF6704"/>
    <property type="match status" value="1"/>
</dbReference>
<name>A0A399JBU3_9MICC</name>
<keyword evidence="3" id="KW-1185">Reference proteome</keyword>
<feature type="transmembrane region" description="Helical" evidence="1">
    <location>
        <begin position="52"/>
        <end position="72"/>
    </location>
</feature>
<feature type="transmembrane region" description="Helical" evidence="1">
    <location>
        <begin position="24"/>
        <end position="46"/>
    </location>
</feature>
<protein>
    <submittedName>
        <fullName evidence="2">Uncharacterized protein</fullName>
    </submittedName>
</protein>
<dbReference type="NCBIfam" id="NF041681">
    <property type="entry name" value="HGxxPAAW"/>
    <property type="match status" value="1"/>
</dbReference>
<evidence type="ECO:0000313" key="2">
    <source>
        <dbReference type="EMBL" id="RII41709.1"/>
    </source>
</evidence>
<accession>A0A399JBU3</accession>
<sequence length="84" mass="8702">MVTTEQQTTADPVLAEELGHGNTVAAWAMFGVMFVGFLISCVAFTIPNWILFWAGGVVILAGLVVGAVLKAAGYGVGGKHTKGH</sequence>
<dbReference type="InterPro" id="IPR046550">
    <property type="entry name" value="DUF6704"/>
</dbReference>
<evidence type="ECO:0000256" key="1">
    <source>
        <dbReference type="SAM" id="Phobius"/>
    </source>
</evidence>
<reference evidence="2 3" key="1">
    <citation type="submission" date="2018-07" db="EMBL/GenBank/DDBJ databases">
        <title>Arthrobacter sp. nov., isolated from raw cow's milk with high bacterial count.</title>
        <authorList>
            <person name="Hahne J."/>
            <person name="Isele D."/>
            <person name="Lipski A."/>
        </authorList>
    </citation>
    <scope>NUCLEOTIDE SEQUENCE [LARGE SCALE GENOMIC DNA]</scope>
    <source>
        <strain evidence="2 3">JZ R-35</strain>
    </source>
</reference>
<keyword evidence="1" id="KW-0472">Membrane</keyword>
<evidence type="ECO:0000313" key="3">
    <source>
        <dbReference type="Proteomes" id="UP000265419"/>
    </source>
</evidence>